<accession>A0A1Y3FH08</accession>
<reference evidence="1 2" key="1">
    <citation type="submission" date="2016-08" db="EMBL/GenBank/DDBJ databases">
        <title>Genome sequence of Clavibacter michiganensis subsp. michiganensis strain CASJ007.</title>
        <authorList>
            <person name="Thapa S.P."/>
            <person name="Coaker G."/>
        </authorList>
    </citation>
    <scope>NUCLEOTIDE SEQUENCE [LARGE SCALE GENOMIC DNA]</scope>
    <source>
        <strain evidence="1">CASJ007</strain>
    </source>
</reference>
<evidence type="ECO:0000313" key="1">
    <source>
        <dbReference type="EMBL" id="OUE00870.1"/>
    </source>
</evidence>
<sequence length="42" mass="5022">MNRARLQADLDMGQEQYVAAWRELHRFGYVSSAELRRLVVER</sequence>
<comment type="caution">
    <text evidence="1">The sequence shown here is derived from an EMBL/GenBank/DDBJ whole genome shotgun (WGS) entry which is preliminary data.</text>
</comment>
<keyword evidence="2" id="KW-1185">Reference proteome</keyword>
<dbReference type="RefSeq" id="WP_255522714.1">
    <property type="nucleotide sequence ID" value="NZ_CP033724.1"/>
</dbReference>
<protein>
    <submittedName>
        <fullName evidence="1">Uncharacterized protein</fullName>
    </submittedName>
</protein>
<dbReference type="GeneID" id="92950032"/>
<dbReference type="EMBL" id="MDHH01000004">
    <property type="protein sequence ID" value="OUE00870.1"/>
    <property type="molecule type" value="Genomic_DNA"/>
</dbReference>
<gene>
    <name evidence="1" type="ORF">CMMCAS07_15640</name>
</gene>
<organism evidence="1 2">
    <name type="scientific">Clavibacter michiganensis subsp. michiganensis</name>
    <dbReference type="NCBI Taxonomy" id="33013"/>
    <lineage>
        <taxon>Bacteria</taxon>
        <taxon>Bacillati</taxon>
        <taxon>Actinomycetota</taxon>
        <taxon>Actinomycetes</taxon>
        <taxon>Micrococcales</taxon>
        <taxon>Microbacteriaceae</taxon>
        <taxon>Clavibacter</taxon>
    </lineage>
</organism>
<proteinExistence type="predicted"/>
<dbReference type="AlphaFoldDB" id="A0A1Y3FH08"/>
<evidence type="ECO:0000313" key="2">
    <source>
        <dbReference type="Proteomes" id="UP000195062"/>
    </source>
</evidence>
<name>A0A1Y3FH08_CLAMM</name>
<dbReference type="Proteomes" id="UP000195062">
    <property type="component" value="Unassembled WGS sequence"/>
</dbReference>